<sequence>MDFTPDPPLRDAAELAALVVERSAQDELWAALVDAGLVELALPAEVGGDDLGPAGAAVVLTELGRRAVSTPLYATLALGALTLSRCGAGASLLRRVVDDGAVLSAALHEPSTPFPDEPRTLAVPGADGYRVSGVKLGVPDADAAERILVPVTRSPGGPALLLVDPSAPGVQVSRVPGAGPNAPFRLGLDAVAVPADALVGGPAAIAELYRLAVAGAVSYGDGLLAGALALTTAHVASRQQFGRPLATFQAVAQQIADVYLASRTMHLLAQSTVWRLQTGADPGTDAEVAAYWVATALPAALGTCHHLHGGLGLDRDYPLHRFSAAASDLARLVGGSDATLDLLGARYLESKC</sequence>
<evidence type="ECO:0000256" key="4">
    <source>
        <dbReference type="ARBA" id="ARBA00022827"/>
    </source>
</evidence>
<evidence type="ECO:0000256" key="3">
    <source>
        <dbReference type="ARBA" id="ARBA00022630"/>
    </source>
</evidence>
<dbReference type="Proteomes" id="UP001501676">
    <property type="component" value="Unassembled WGS sequence"/>
</dbReference>
<dbReference type="InterPro" id="IPR009075">
    <property type="entry name" value="AcylCo_DH/oxidase_C"/>
</dbReference>
<evidence type="ECO:0000313" key="8">
    <source>
        <dbReference type="EMBL" id="GAA3385176.1"/>
    </source>
</evidence>
<keyword evidence="4" id="KW-0274">FAD</keyword>
<evidence type="ECO:0000256" key="2">
    <source>
        <dbReference type="ARBA" id="ARBA00009347"/>
    </source>
</evidence>
<dbReference type="PANTHER" id="PTHR43884:SF20">
    <property type="entry name" value="ACYL-COA DEHYDROGENASE FADE28"/>
    <property type="match status" value="1"/>
</dbReference>
<dbReference type="RefSeq" id="WP_345727508.1">
    <property type="nucleotide sequence ID" value="NZ_BAAAYN010000011.1"/>
</dbReference>
<name>A0ABP6SUH5_9ACTN</name>
<gene>
    <name evidence="8" type="ORF">GCM10020369_17650</name>
</gene>
<reference evidence="9" key="1">
    <citation type="journal article" date="2019" name="Int. J. Syst. Evol. Microbiol.">
        <title>The Global Catalogue of Microorganisms (GCM) 10K type strain sequencing project: providing services to taxonomists for standard genome sequencing and annotation.</title>
        <authorList>
            <consortium name="The Broad Institute Genomics Platform"/>
            <consortium name="The Broad Institute Genome Sequencing Center for Infectious Disease"/>
            <person name="Wu L."/>
            <person name="Ma J."/>
        </authorList>
    </citation>
    <scope>NUCLEOTIDE SEQUENCE [LARGE SCALE GENOMIC DNA]</scope>
    <source>
        <strain evidence="9">JCM 9458</strain>
    </source>
</reference>
<comment type="cofactor">
    <cofactor evidence="1">
        <name>FAD</name>
        <dbReference type="ChEBI" id="CHEBI:57692"/>
    </cofactor>
</comment>
<organism evidence="8 9">
    <name type="scientific">Cryptosporangium minutisporangium</name>
    <dbReference type="NCBI Taxonomy" id="113569"/>
    <lineage>
        <taxon>Bacteria</taxon>
        <taxon>Bacillati</taxon>
        <taxon>Actinomycetota</taxon>
        <taxon>Actinomycetes</taxon>
        <taxon>Cryptosporangiales</taxon>
        <taxon>Cryptosporangiaceae</taxon>
        <taxon>Cryptosporangium</taxon>
    </lineage>
</organism>
<keyword evidence="3" id="KW-0285">Flavoprotein</keyword>
<keyword evidence="9" id="KW-1185">Reference proteome</keyword>
<evidence type="ECO:0000313" key="9">
    <source>
        <dbReference type="Proteomes" id="UP001501676"/>
    </source>
</evidence>
<comment type="similarity">
    <text evidence="2">Belongs to the acyl-CoA dehydrogenase family.</text>
</comment>
<dbReference type="Pfam" id="PF02771">
    <property type="entry name" value="Acyl-CoA_dh_N"/>
    <property type="match status" value="1"/>
</dbReference>
<dbReference type="Gene3D" id="1.20.140.10">
    <property type="entry name" value="Butyryl-CoA Dehydrogenase, subunit A, domain 3"/>
    <property type="match status" value="1"/>
</dbReference>
<feature type="domain" description="Acyl-CoA dehydrogenase/oxidase N-terminal" evidence="7">
    <location>
        <begin position="23"/>
        <end position="87"/>
    </location>
</feature>
<keyword evidence="5" id="KW-0560">Oxidoreductase</keyword>
<dbReference type="PANTHER" id="PTHR43884">
    <property type="entry name" value="ACYL-COA DEHYDROGENASE"/>
    <property type="match status" value="1"/>
</dbReference>
<protein>
    <submittedName>
        <fullName evidence="8">Acyl-CoA dehydrogenase family protein</fullName>
    </submittedName>
</protein>
<evidence type="ECO:0000259" key="7">
    <source>
        <dbReference type="Pfam" id="PF02771"/>
    </source>
</evidence>
<dbReference type="Gene3D" id="1.10.540.10">
    <property type="entry name" value="Acyl-CoA dehydrogenase/oxidase, N-terminal domain"/>
    <property type="match status" value="1"/>
</dbReference>
<dbReference type="InterPro" id="IPR009100">
    <property type="entry name" value="AcylCoA_DH/oxidase_NM_dom_sf"/>
</dbReference>
<evidence type="ECO:0000256" key="1">
    <source>
        <dbReference type="ARBA" id="ARBA00001974"/>
    </source>
</evidence>
<comment type="caution">
    <text evidence="8">The sequence shown here is derived from an EMBL/GenBank/DDBJ whole genome shotgun (WGS) entry which is preliminary data.</text>
</comment>
<evidence type="ECO:0000259" key="6">
    <source>
        <dbReference type="Pfam" id="PF00441"/>
    </source>
</evidence>
<dbReference type="InterPro" id="IPR046373">
    <property type="entry name" value="Acyl-CoA_Oxase/DH_mid-dom_sf"/>
</dbReference>
<dbReference type="SUPFAM" id="SSF47203">
    <property type="entry name" value="Acyl-CoA dehydrogenase C-terminal domain-like"/>
    <property type="match status" value="1"/>
</dbReference>
<dbReference type="Pfam" id="PF00441">
    <property type="entry name" value="Acyl-CoA_dh_1"/>
    <property type="match status" value="1"/>
</dbReference>
<dbReference type="InterPro" id="IPR037069">
    <property type="entry name" value="AcylCoA_DH/ox_N_sf"/>
</dbReference>
<dbReference type="Gene3D" id="2.40.110.10">
    <property type="entry name" value="Butyryl-CoA Dehydrogenase, subunit A, domain 2"/>
    <property type="match status" value="1"/>
</dbReference>
<dbReference type="SUPFAM" id="SSF56645">
    <property type="entry name" value="Acyl-CoA dehydrogenase NM domain-like"/>
    <property type="match status" value="1"/>
</dbReference>
<proteinExistence type="inferred from homology"/>
<dbReference type="InterPro" id="IPR036250">
    <property type="entry name" value="AcylCo_DH-like_C"/>
</dbReference>
<evidence type="ECO:0000256" key="5">
    <source>
        <dbReference type="ARBA" id="ARBA00023002"/>
    </source>
</evidence>
<feature type="domain" description="Acyl-CoA dehydrogenase/oxidase C-terminal" evidence="6">
    <location>
        <begin position="222"/>
        <end position="339"/>
    </location>
</feature>
<dbReference type="InterPro" id="IPR013786">
    <property type="entry name" value="AcylCoA_DH/ox_N"/>
</dbReference>
<accession>A0ABP6SUH5</accession>
<dbReference type="EMBL" id="BAAAYN010000011">
    <property type="protein sequence ID" value="GAA3385176.1"/>
    <property type="molecule type" value="Genomic_DNA"/>
</dbReference>